<feature type="transmembrane region" description="Helical" evidence="2">
    <location>
        <begin position="61"/>
        <end position="80"/>
    </location>
</feature>
<evidence type="ECO:0000313" key="4">
    <source>
        <dbReference type="Proteomes" id="UP001500752"/>
    </source>
</evidence>
<evidence type="ECO:0000313" key="3">
    <source>
        <dbReference type="EMBL" id="GAA3684779.1"/>
    </source>
</evidence>
<sequence>MAENPQGRASDSFNHPAHAGTPQTMRRTGLVLTITGLLVMIVFGAFIYTQFAAGLDTASPMWLGVAFGAIMFGYGLFRWFRGPSALDHPHGGTNA</sequence>
<keyword evidence="2" id="KW-0472">Membrane</keyword>
<gene>
    <name evidence="3" type="ORF">GCM10023081_22980</name>
</gene>
<evidence type="ECO:0000256" key="2">
    <source>
        <dbReference type="SAM" id="Phobius"/>
    </source>
</evidence>
<feature type="transmembrane region" description="Helical" evidence="2">
    <location>
        <begin position="30"/>
        <end position="49"/>
    </location>
</feature>
<organism evidence="3 4">
    <name type="scientific">Arthrobacter ginkgonis</name>
    <dbReference type="NCBI Taxonomy" id="1630594"/>
    <lineage>
        <taxon>Bacteria</taxon>
        <taxon>Bacillati</taxon>
        <taxon>Actinomycetota</taxon>
        <taxon>Actinomycetes</taxon>
        <taxon>Micrococcales</taxon>
        <taxon>Micrococcaceae</taxon>
        <taxon>Arthrobacter</taxon>
    </lineage>
</organism>
<dbReference type="EMBL" id="BAABEO010000015">
    <property type="protein sequence ID" value="GAA3684779.1"/>
    <property type="molecule type" value="Genomic_DNA"/>
</dbReference>
<protein>
    <submittedName>
        <fullName evidence="3">Uncharacterized protein</fullName>
    </submittedName>
</protein>
<name>A0ABP7CCW8_9MICC</name>
<feature type="region of interest" description="Disordered" evidence="1">
    <location>
        <begin position="1"/>
        <end position="22"/>
    </location>
</feature>
<keyword evidence="2" id="KW-0812">Transmembrane</keyword>
<dbReference type="RefSeq" id="WP_345150898.1">
    <property type="nucleotide sequence ID" value="NZ_BAABEO010000015.1"/>
</dbReference>
<proteinExistence type="predicted"/>
<evidence type="ECO:0000256" key="1">
    <source>
        <dbReference type="SAM" id="MobiDB-lite"/>
    </source>
</evidence>
<comment type="caution">
    <text evidence="3">The sequence shown here is derived from an EMBL/GenBank/DDBJ whole genome shotgun (WGS) entry which is preliminary data.</text>
</comment>
<keyword evidence="4" id="KW-1185">Reference proteome</keyword>
<dbReference type="Proteomes" id="UP001500752">
    <property type="component" value="Unassembled WGS sequence"/>
</dbReference>
<keyword evidence="2" id="KW-1133">Transmembrane helix</keyword>
<reference evidence="4" key="1">
    <citation type="journal article" date="2019" name="Int. J. Syst. Evol. Microbiol.">
        <title>The Global Catalogue of Microorganisms (GCM) 10K type strain sequencing project: providing services to taxonomists for standard genome sequencing and annotation.</title>
        <authorList>
            <consortium name="The Broad Institute Genomics Platform"/>
            <consortium name="The Broad Institute Genome Sequencing Center for Infectious Disease"/>
            <person name="Wu L."/>
            <person name="Ma J."/>
        </authorList>
    </citation>
    <scope>NUCLEOTIDE SEQUENCE [LARGE SCALE GENOMIC DNA]</scope>
    <source>
        <strain evidence="4">JCM 30742</strain>
    </source>
</reference>
<accession>A0ABP7CCW8</accession>